<dbReference type="Gramene" id="OMP00311">
    <property type="protein sequence ID" value="OMP00311"/>
    <property type="gene ID" value="CCACVL1_03385"/>
</dbReference>
<reference evidence="2 3" key="1">
    <citation type="submission" date="2013-09" db="EMBL/GenBank/DDBJ databases">
        <title>Corchorus capsularis genome sequencing.</title>
        <authorList>
            <person name="Alam M."/>
            <person name="Haque M.S."/>
            <person name="Islam M.S."/>
            <person name="Emdad E.M."/>
            <person name="Islam M.M."/>
            <person name="Ahmed B."/>
            <person name="Halim A."/>
            <person name="Hossen Q.M.M."/>
            <person name="Hossain M.Z."/>
            <person name="Ahmed R."/>
            <person name="Khan M.M."/>
            <person name="Islam R."/>
            <person name="Rashid M.M."/>
            <person name="Khan S.A."/>
            <person name="Rahman M.S."/>
            <person name="Alam M."/>
        </authorList>
    </citation>
    <scope>NUCLEOTIDE SEQUENCE [LARGE SCALE GENOMIC DNA]</scope>
    <source>
        <strain evidence="3">cv. CVL-1</strain>
        <tissue evidence="2">Whole seedling</tissue>
    </source>
</reference>
<dbReference type="Proteomes" id="UP000188268">
    <property type="component" value="Unassembled WGS sequence"/>
</dbReference>
<evidence type="ECO:0000256" key="1">
    <source>
        <dbReference type="SAM" id="MobiDB-lite"/>
    </source>
</evidence>
<keyword evidence="3" id="KW-1185">Reference proteome</keyword>
<dbReference type="EMBL" id="AWWV01006667">
    <property type="protein sequence ID" value="OMP00311.1"/>
    <property type="molecule type" value="Genomic_DNA"/>
</dbReference>
<feature type="region of interest" description="Disordered" evidence="1">
    <location>
        <begin position="1"/>
        <end position="35"/>
    </location>
</feature>
<feature type="compositionally biased region" description="Basic and acidic residues" evidence="1">
    <location>
        <begin position="1"/>
        <end position="11"/>
    </location>
</feature>
<evidence type="ECO:0000313" key="2">
    <source>
        <dbReference type="EMBL" id="OMP00311.1"/>
    </source>
</evidence>
<name>A0A1R3JZR5_COCAP</name>
<gene>
    <name evidence="2" type="ORF">CCACVL1_03385</name>
</gene>
<dbReference type="AlphaFoldDB" id="A0A1R3JZR5"/>
<evidence type="ECO:0000313" key="3">
    <source>
        <dbReference type="Proteomes" id="UP000188268"/>
    </source>
</evidence>
<accession>A0A1R3JZR5</accession>
<organism evidence="2 3">
    <name type="scientific">Corchorus capsularis</name>
    <name type="common">Jute</name>
    <dbReference type="NCBI Taxonomy" id="210143"/>
    <lineage>
        <taxon>Eukaryota</taxon>
        <taxon>Viridiplantae</taxon>
        <taxon>Streptophyta</taxon>
        <taxon>Embryophyta</taxon>
        <taxon>Tracheophyta</taxon>
        <taxon>Spermatophyta</taxon>
        <taxon>Magnoliopsida</taxon>
        <taxon>eudicotyledons</taxon>
        <taxon>Gunneridae</taxon>
        <taxon>Pentapetalae</taxon>
        <taxon>rosids</taxon>
        <taxon>malvids</taxon>
        <taxon>Malvales</taxon>
        <taxon>Malvaceae</taxon>
        <taxon>Grewioideae</taxon>
        <taxon>Apeibeae</taxon>
        <taxon>Corchorus</taxon>
    </lineage>
</organism>
<comment type="caution">
    <text evidence="2">The sequence shown here is derived from an EMBL/GenBank/DDBJ whole genome shotgun (WGS) entry which is preliminary data.</text>
</comment>
<proteinExistence type="predicted"/>
<protein>
    <submittedName>
        <fullName evidence="2">Uncharacterized protein</fullName>
    </submittedName>
</protein>
<sequence>MASQDELKDVIGKGTSANRKEEKKHQSISITRITA</sequence>